<dbReference type="InterPro" id="IPR001810">
    <property type="entry name" value="F-box_dom"/>
</dbReference>
<organism evidence="2 3">
    <name type="scientific">Meira miltonrushii</name>
    <dbReference type="NCBI Taxonomy" id="1280837"/>
    <lineage>
        <taxon>Eukaryota</taxon>
        <taxon>Fungi</taxon>
        <taxon>Dikarya</taxon>
        <taxon>Basidiomycota</taxon>
        <taxon>Ustilaginomycotina</taxon>
        <taxon>Exobasidiomycetes</taxon>
        <taxon>Exobasidiales</taxon>
        <taxon>Brachybasidiaceae</taxon>
        <taxon>Meira</taxon>
    </lineage>
</organism>
<dbReference type="EMBL" id="KZ819604">
    <property type="protein sequence ID" value="PWN33387.1"/>
    <property type="molecule type" value="Genomic_DNA"/>
</dbReference>
<reference evidence="2 3" key="1">
    <citation type="journal article" date="2018" name="Mol. Biol. Evol.">
        <title>Broad Genomic Sampling Reveals a Smut Pathogenic Ancestry of the Fungal Clade Ustilaginomycotina.</title>
        <authorList>
            <person name="Kijpornyongpan T."/>
            <person name="Mondo S.J."/>
            <person name="Barry K."/>
            <person name="Sandor L."/>
            <person name="Lee J."/>
            <person name="Lipzen A."/>
            <person name="Pangilinan J."/>
            <person name="LaButti K."/>
            <person name="Hainaut M."/>
            <person name="Henrissat B."/>
            <person name="Grigoriev I.V."/>
            <person name="Spatafora J.W."/>
            <person name="Aime M.C."/>
        </authorList>
    </citation>
    <scope>NUCLEOTIDE SEQUENCE [LARGE SCALE GENOMIC DNA]</scope>
    <source>
        <strain evidence="2 3">MCA 3882</strain>
    </source>
</reference>
<dbReference type="InterPro" id="IPR036047">
    <property type="entry name" value="F-box-like_dom_sf"/>
</dbReference>
<dbReference type="RefSeq" id="XP_025353689.1">
    <property type="nucleotide sequence ID" value="XM_025497804.1"/>
</dbReference>
<evidence type="ECO:0000313" key="2">
    <source>
        <dbReference type="EMBL" id="PWN33387.1"/>
    </source>
</evidence>
<evidence type="ECO:0000313" key="3">
    <source>
        <dbReference type="Proteomes" id="UP000245771"/>
    </source>
</evidence>
<gene>
    <name evidence="2" type="ORF">FA14DRAFT_156083</name>
</gene>
<accession>A0A316V712</accession>
<evidence type="ECO:0000259" key="1">
    <source>
        <dbReference type="PROSITE" id="PS50181"/>
    </source>
</evidence>
<dbReference type="SUPFAM" id="SSF81383">
    <property type="entry name" value="F-box domain"/>
    <property type="match status" value="1"/>
</dbReference>
<dbReference type="CDD" id="cd09917">
    <property type="entry name" value="F-box_SF"/>
    <property type="match status" value="1"/>
</dbReference>
<dbReference type="Pfam" id="PF12937">
    <property type="entry name" value="F-box-like"/>
    <property type="match status" value="1"/>
</dbReference>
<dbReference type="Gene3D" id="3.80.10.10">
    <property type="entry name" value="Ribonuclease Inhibitor"/>
    <property type="match status" value="1"/>
</dbReference>
<name>A0A316V712_9BASI</name>
<dbReference type="GeneID" id="37019585"/>
<dbReference type="OrthoDB" id="629492at2759"/>
<proteinExistence type="predicted"/>
<dbReference type="Proteomes" id="UP000245771">
    <property type="component" value="Unassembled WGS sequence"/>
</dbReference>
<dbReference type="AlphaFoldDB" id="A0A316V712"/>
<dbReference type="SMART" id="SM00256">
    <property type="entry name" value="FBOX"/>
    <property type="match status" value="1"/>
</dbReference>
<keyword evidence="3" id="KW-1185">Reference proteome</keyword>
<dbReference type="PROSITE" id="PS50181">
    <property type="entry name" value="FBOX"/>
    <property type="match status" value="1"/>
</dbReference>
<sequence>MRSNINERLPVEIIRMILSYLNSIEVAKKMRVCKLWNHIGQNNKDLWKDASYLTSDYNQIPFRIENERIEKLRARSGGTLNNLNLIISTMNDYKEQADLLKELPAMNVQNLRLLTKSPGKAAVRQEKNGTRITILWSAIRTALAGCTKLKSLNMVNHGRSLACRSANGSDSEFDQLCECKLEAFTARGADAMKIFGEGTLVRLLSHVRSFKMSLTYMSENEAIRLMNAVKATLEEGRFHVREEREPLNDIETQIVLPNLVKFHLEVSNYYYMRGNGRSTIYNFKNVSFQWPRLKELTLEGEARLDFYERIIPLSIESLRLRRIQGLPLSQLIGILENLTKLKKLAVEFLEEDTDDFLQQILLKVTHIPIEDLEIVGAYGLRAKVIKDFVTQRKEHPHSTPLKRLYLSLPSTSRKRRKKLLDPKTRLWLNKEVEIFRCEVIIPE</sequence>
<dbReference type="InterPro" id="IPR032675">
    <property type="entry name" value="LRR_dom_sf"/>
</dbReference>
<dbReference type="Gene3D" id="1.20.1280.50">
    <property type="match status" value="1"/>
</dbReference>
<feature type="domain" description="F-box" evidence="1">
    <location>
        <begin position="3"/>
        <end position="50"/>
    </location>
</feature>
<protein>
    <recommendedName>
        <fullName evidence="1">F-box domain-containing protein</fullName>
    </recommendedName>
</protein>
<dbReference type="InParanoid" id="A0A316V712"/>